<organism evidence="1 2">
    <name type="scientific">Kineococcus mangrovi</name>
    <dbReference type="NCBI Taxonomy" id="1660183"/>
    <lineage>
        <taxon>Bacteria</taxon>
        <taxon>Bacillati</taxon>
        <taxon>Actinomycetota</taxon>
        <taxon>Actinomycetes</taxon>
        <taxon>Kineosporiales</taxon>
        <taxon>Kineosporiaceae</taxon>
        <taxon>Kineococcus</taxon>
    </lineage>
</organism>
<dbReference type="InterPro" id="IPR023393">
    <property type="entry name" value="START-like_dom_sf"/>
</dbReference>
<name>A0ABV4I372_9ACTN</name>
<evidence type="ECO:0000313" key="1">
    <source>
        <dbReference type="EMBL" id="MEZ0492163.1"/>
    </source>
</evidence>
<reference evidence="1 2" key="1">
    <citation type="submission" date="2024-07" db="EMBL/GenBank/DDBJ databases">
        <authorList>
            <person name="Thanompreechachai J."/>
            <person name="Duangmal K."/>
        </authorList>
    </citation>
    <scope>NUCLEOTIDE SEQUENCE [LARGE SCALE GENOMIC DNA]</scope>
    <source>
        <strain evidence="1 2">TBRC 1896</strain>
    </source>
</reference>
<dbReference type="Proteomes" id="UP001566476">
    <property type="component" value="Unassembled WGS sequence"/>
</dbReference>
<gene>
    <name evidence="1" type="ORF">AB2L28_07915</name>
</gene>
<comment type="caution">
    <text evidence="1">The sequence shown here is derived from an EMBL/GenBank/DDBJ whole genome shotgun (WGS) entry which is preliminary data.</text>
</comment>
<dbReference type="EMBL" id="JBGGTQ010000003">
    <property type="protein sequence ID" value="MEZ0492163.1"/>
    <property type="molecule type" value="Genomic_DNA"/>
</dbReference>
<dbReference type="SUPFAM" id="SSF55961">
    <property type="entry name" value="Bet v1-like"/>
    <property type="match status" value="1"/>
</dbReference>
<dbReference type="Gene3D" id="3.30.530.20">
    <property type="match status" value="1"/>
</dbReference>
<proteinExistence type="predicted"/>
<dbReference type="RefSeq" id="WP_370718203.1">
    <property type="nucleotide sequence ID" value="NZ_JBGGTQ010000003.1"/>
</dbReference>
<protein>
    <recommendedName>
        <fullName evidence="3">Polyketide cyclase/dehydrase/lipid transport protein</fullName>
    </recommendedName>
</protein>
<accession>A0ABV4I372</accession>
<evidence type="ECO:0000313" key="2">
    <source>
        <dbReference type="Proteomes" id="UP001566476"/>
    </source>
</evidence>
<evidence type="ECO:0008006" key="3">
    <source>
        <dbReference type="Google" id="ProtNLM"/>
    </source>
</evidence>
<keyword evidence="2" id="KW-1185">Reference proteome</keyword>
<sequence>MSRARSRVRHGGHLVEFTASALVTGRVRHVFDVLTDWPRQTAWVPATVVARAEGSPVAAVGERFAGTTTFGPFTLVDAMEVLERVPPDGTEGPGAVGRVRVVKTGDVLGGDVDIVVAPAGGGRVRVDWTERVLVRPRWLARLAALGGPLPGVVGELAFEAVLRTASDDLRGPS</sequence>